<dbReference type="Gene3D" id="3.40.1410.10">
    <property type="entry name" value="Chorismate lyase-like"/>
    <property type="match status" value="1"/>
</dbReference>
<sequence length="234" mass="27373">MTIPKYQQIKQSLLYKIKNGQFQPGDKFYSEAELRKEYNVSAITVIRAVQELTNEGYLVRYQGKGTYVSKARIGKIVKFTEREKYSDKSESVQVLQLEKIADPRISKELKLPAKTPFYLIKRLRLIDGMPFILQHSYVPLEFIKEEDTLDPSAFTSVYEKIREYTGINLFQANSEELTEICFPTPKEESELLQIGSNEPSAFVRRHTYLFDGRVAEYIESYKRWDYFSVKIESV</sequence>
<evidence type="ECO:0000313" key="5">
    <source>
        <dbReference type="EMBL" id="AVF27159.1"/>
    </source>
</evidence>
<dbReference type="Gene3D" id="1.10.10.10">
    <property type="entry name" value="Winged helix-like DNA-binding domain superfamily/Winged helix DNA-binding domain"/>
    <property type="match status" value="1"/>
</dbReference>
<dbReference type="SUPFAM" id="SSF46785">
    <property type="entry name" value="Winged helix' DNA-binding domain"/>
    <property type="match status" value="1"/>
</dbReference>
<dbReference type="InterPro" id="IPR036388">
    <property type="entry name" value="WH-like_DNA-bd_sf"/>
</dbReference>
<keyword evidence="3" id="KW-0804">Transcription</keyword>
<dbReference type="CDD" id="cd07377">
    <property type="entry name" value="WHTH_GntR"/>
    <property type="match status" value="1"/>
</dbReference>
<dbReference type="SUPFAM" id="SSF64288">
    <property type="entry name" value="Chorismate lyase-like"/>
    <property type="match status" value="1"/>
</dbReference>
<evidence type="ECO:0000259" key="4">
    <source>
        <dbReference type="PROSITE" id="PS50949"/>
    </source>
</evidence>
<dbReference type="AlphaFoldDB" id="A0A2L1U2K5"/>
<dbReference type="InterPro" id="IPR050679">
    <property type="entry name" value="Bact_HTH_transcr_reg"/>
</dbReference>
<dbReference type="SMART" id="SM00866">
    <property type="entry name" value="UTRA"/>
    <property type="match status" value="1"/>
</dbReference>
<dbReference type="GO" id="GO:0003700">
    <property type="term" value="F:DNA-binding transcription factor activity"/>
    <property type="evidence" value="ECO:0007669"/>
    <property type="project" value="InterPro"/>
</dbReference>
<dbReference type="EMBL" id="CP019655">
    <property type="protein sequence ID" value="AVF27159.1"/>
    <property type="molecule type" value="Genomic_DNA"/>
</dbReference>
<name>A0A2L1U2K5_9BACL</name>
<dbReference type="InterPro" id="IPR036390">
    <property type="entry name" value="WH_DNA-bd_sf"/>
</dbReference>
<keyword evidence="1" id="KW-0805">Transcription regulation</keyword>
<accession>A0A2L1U2K5</accession>
<keyword evidence="2" id="KW-0238">DNA-binding</keyword>
<dbReference type="PANTHER" id="PTHR44846">
    <property type="entry name" value="MANNOSYL-D-GLYCERATE TRANSPORT/METABOLISM SYSTEM REPRESSOR MNGR-RELATED"/>
    <property type="match status" value="1"/>
</dbReference>
<dbReference type="InterPro" id="IPR028978">
    <property type="entry name" value="Chorismate_lyase_/UTRA_dom_sf"/>
</dbReference>
<dbReference type="SMART" id="SM00345">
    <property type="entry name" value="HTH_GNTR"/>
    <property type="match status" value="1"/>
</dbReference>
<dbReference type="GO" id="GO:0003677">
    <property type="term" value="F:DNA binding"/>
    <property type="evidence" value="ECO:0007669"/>
    <property type="project" value="UniProtKB-KW"/>
</dbReference>
<dbReference type="GeneID" id="64219584"/>
<evidence type="ECO:0000256" key="2">
    <source>
        <dbReference type="ARBA" id="ARBA00023125"/>
    </source>
</evidence>
<dbReference type="Proteomes" id="UP000239833">
    <property type="component" value="Chromosome"/>
</dbReference>
<dbReference type="InterPro" id="IPR011663">
    <property type="entry name" value="UTRA"/>
</dbReference>
<dbReference type="InterPro" id="IPR000524">
    <property type="entry name" value="Tscrpt_reg_HTH_GntR"/>
</dbReference>
<gene>
    <name evidence="5" type="primary">yvoA</name>
    <name evidence="5" type="ORF">ERICIII_03032</name>
</gene>
<feature type="domain" description="HTH gntR-type" evidence="4">
    <location>
        <begin position="3"/>
        <end position="71"/>
    </location>
</feature>
<dbReference type="STRING" id="147375.BXP28_07715"/>
<dbReference type="PROSITE" id="PS50949">
    <property type="entry name" value="HTH_GNTR"/>
    <property type="match status" value="1"/>
</dbReference>
<evidence type="ECO:0000313" key="6">
    <source>
        <dbReference type="Proteomes" id="UP000239833"/>
    </source>
</evidence>
<dbReference type="RefSeq" id="WP_197336494.1">
    <property type="nucleotide sequence ID" value="NZ_CP019655.1"/>
</dbReference>
<reference evidence="6" key="1">
    <citation type="submission" date="2017-02" db="EMBL/GenBank/DDBJ databases">
        <title>Delineation of Paenibacillus larvae strains originating from foulbrood outbreaks.</title>
        <authorList>
            <person name="Beims H."/>
            <person name="Bunk B."/>
            <person name="Sproeer C."/>
            <person name="Mohr K.I."/>
            <person name="Pradella S."/>
            <person name="Guenther G."/>
            <person name="Rohde M."/>
            <person name="von der Ohe W."/>
            <person name="Steinert M."/>
        </authorList>
    </citation>
    <scope>NUCLEOTIDE SEQUENCE [LARGE SCALE GENOMIC DNA]</scope>
    <source>
        <strain evidence="6">Eric_III</strain>
    </source>
</reference>
<dbReference type="Pfam" id="PF00392">
    <property type="entry name" value="GntR"/>
    <property type="match status" value="1"/>
</dbReference>
<protein>
    <submittedName>
        <fullName evidence="5">HTH-type transcriptional repressor YvoA</fullName>
    </submittedName>
</protein>
<organism evidence="5 6">
    <name type="scientific">Paenibacillus larvae subsp. larvae</name>
    <dbReference type="NCBI Taxonomy" id="147375"/>
    <lineage>
        <taxon>Bacteria</taxon>
        <taxon>Bacillati</taxon>
        <taxon>Bacillota</taxon>
        <taxon>Bacilli</taxon>
        <taxon>Bacillales</taxon>
        <taxon>Paenibacillaceae</taxon>
        <taxon>Paenibacillus</taxon>
    </lineage>
</organism>
<evidence type="ECO:0000256" key="3">
    <source>
        <dbReference type="ARBA" id="ARBA00023163"/>
    </source>
</evidence>
<dbReference type="GO" id="GO:0045892">
    <property type="term" value="P:negative regulation of DNA-templated transcription"/>
    <property type="evidence" value="ECO:0007669"/>
    <property type="project" value="TreeGrafter"/>
</dbReference>
<proteinExistence type="predicted"/>
<dbReference type="PANTHER" id="PTHR44846:SF17">
    <property type="entry name" value="GNTR-FAMILY TRANSCRIPTIONAL REGULATOR"/>
    <property type="match status" value="1"/>
</dbReference>
<evidence type="ECO:0000256" key="1">
    <source>
        <dbReference type="ARBA" id="ARBA00023015"/>
    </source>
</evidence>
<dbReference type="Pfam" id="PF07702">
    <property type="entry name" value="UTRA"/>
    <property type="match status" value="1"/>
</dbReference>